<name>A0A816Q912_BRANA</name>
<evidence type="ECO:0000256" key="1">
    <source>
        <dbReference type="SAM" id="Phobius"/>
    </source>
</evidence>
<reference evidence="2" key="1">
    <citation type="submission" date="2021-01" db="EMBL/GenBank/DDBJ databases">
        <authorList>
            <consortium name="Genoscope - CEA"/>
            <person name="William W."/>
        </authorList>
    </citation>
    <scope>NUCLEOTIDE SEQUENCE</scope>
</reference>
<dbReference type="EMBL" id="HG994370">
    <property type="protein sequence ID" value="CAF2057602.1"/>
    <property type="molecule type" value="Genomic_DNA"/>
</dbReference>
<keyword evidence="1" id="KW-0812">Transmembrane</keyword>
<dbReference type="AlphaFoldDB" id="A0A816Q912"/>
<keyword evidence="1" id="KW-0472">Membrane</keyword>
<keyword evidence="1" id="KW-1133">Transmembrane helix</keyword>
<accession>A0A816Q912</accession>
<organism evidence="2">
    <name type="scientific">Brassica napus</name>
    <name type="common">Rape</name>
    <dbReference type="NCBI Taxonomy" id="3708"/>
    <lineage>
        <taxon>Eukaryota</taxon>
        <taxon>Viridiplantae</taxon>
        <taxon>Streptophyta</taxon>
        <taxon>Embryophyta</taxon>
        <taxon>Tracheophyta</taxon>
        <taxon>Spermatophyta</taxon>
        <taxon>Magnoliopsida</taxon>
        <taxon>eudicotyledons</taxon>
        <taxon>Gunneridae</taxon>
        <taxon>Pentapetalae</taxon>
        <taxon>rosids</taxon>
        <taxon>malvids</taxon>
        <taxon>Brassicales</taxon>
        <taxon>Brassicaceae</taxon>
        <taxon>Brassiceae</taxon>
        <taxon>Brassica</taxon>
    </lineage>
</organism>
<sequence length="48" mass="5626">MIVQLMCPGFCKCSGVLFFSRIHVLLFVLLNSYVDPVYKRLWREGSQM</sequence>
<proteinExistence type="predicted"/>
<gene>
    <name evidence="2" type="ORF">DARMORV10_C06P17590.1</name>
</gene>
<evidence type="ECO:0000313" key="2">
    <source>
        <dbReference type="EMBL" id="CAF2057602.1"/>
    </source>
</evidence>
<protein>
    <submittedName>
        <fullName evidence="2">(rape) hypothetical protein</fullName>
    </submittedName>
</protein>
<feature type="transmembrane region" description="Helical" evidence="1">
    <location>
        <begin position="15"/>
        <end position="34"/>
    </location>
</feature>
<dbReference type="Proteomes" id="UP001295469">
    <property type="component" value="Chromosome C06"/>
</dbReference>